<evidence type="ECO:0000256" key="3">
    <source>
        <dbReference type="ARBA" id="ARBA00022448"/>
    </source>
</evidence>
<sequence length="712" mass="77108">MGLTAESSGLHAVDHGLSVRKRQASDRVLALAGNPNVGKSTVFNALTGLRQHTGNWPGKTVTNAQGFCTHDGQGFTLVDLPGCYSLMAHSAEEETARDFLCFGKADAVLIVCDATCLERNLNLVLQILELTPNAVVCVNLMDEAARKGISIDFSAAQARLGVPVVGTCAREEASIRACMDAVKALPETSRTPYRVTYGAELEHAIALLQPALETAGIGGIPPRWLALRLLDADASLQQSLQEALGKDLLQDAEVQSALQLANAFLESAGLSPQARKDRIAARLVIAAEDLALDIVRTEPTACHQRDRKLDRILTGKWTGFPIMLLLLAGIFWITITGANIPSQWLHTALFRLEEVFYDALCSVQVPVVLCELIVHGAYRVLAWVVSVMLPPMAIFFPIFTLLEDLGYLPRVAFNLDKCFQKCHACGKQSLSMCMSFGCNAAGIVGCRIIDSPRERLIAILTNNFIPCNGRFPALISIITMFFIGSAASAPQSLLSAFLLAGLIVIGILMTFAVSRLLSATILKGLPSSFTLELPPFRKPQIGRILVRSVLDRTLFVLGRAVSVAAPAGLLLWLMANVTVSGETLLHHCAGFLDPFGRLLGMDGVILMAFILGFPANEIVIPIMIMAYMANGNLVEMNDLAALRALFVDNGWTWLTAANVLLFSLMHWPCSTTLLTVKAETQSLKWTLLAFWIPTIAGICCCFAFTSIARIFV</sequence>
<keyword evidence="8 11" id="KW-0342">GTP-binding</keyword>
<evidence type="ECO:0000256" key="9">
    <source>
        <dbReference type="ARBA" id="ARBA00023136"/>
    </source>
</evidence>
<dbReference type="InterPro" id="IPR041069">
    <property type="entry name" value="FeoB_Cyto"/>
</dbReference>
<dbReference type="Gene3D" id="1.10.287.1770">
    <property type="match status" value="1"/>
</dbReference>
<dbReference type="Pfam" id="PF07664">
    <property type="entry name" value="FeoB_C"/>
    <property type="match status" value="1"/>
</dbReference>
<proteinExistence type="inferred from homology"/>
<evidence type="ECO:0000259" key="14">
    <source>
        <dbReference type="PROSITE" id="PS51711"/>
    </source>
</evidence>
<organism evidence="15 16">
    <name type="scientific">Yeguia hominis</name>
    <dbReference type="NCBI Taxonomy" id="2763662"/>
    <lineage>
        <taxon>Bacteria</taxon>
        <taxon>Bacillati</taxon>
        <taxon>Bacillota</taxon>
        <taxon>Clostridia</taxon>
        <taxon>Eubacteriales</taxon>
        <taxon>Yeguiaceae</taxon>
        <taxon>Yeguia</taxon>
    </lineage>
</organism>
<keyword evidence="13" id="KW-0410">Iron transport</keyword>
<dbReference type="InterPro" id="IPR011640">
    <property type="entry name" value="Fe2_transport_prot_B_C"/>
</dbReference>
<feature type="binding site" evidence="12">
    <location>
        <position position="47"/>
    </location>
    <ligand>
        <name>Mg(2+)</name>
        <dbReference type="ChEBI" id="CHEBI:18420"/>
        <label>2</label>
    </ligand>
</feature>
<evidence type="ECO:0000256" key="2">
    <source>
        <dbReference type="ARBA" id="ARBA00004651"/>
    </source>
</evidence>
<feature type="binding site" evidence="11">
    <location>
        <begin position="139"/>
        <end position="142"/>
    </location>
    <ligand>
        <name>GTP</name>
        <dbReference type="ChEBI" id="CHEBI:37565"/>
        <label>1</label>
    </ligand>
</feature>
<feature type="binding site" evidence="11">
    <location>
        <begin position="79"/>
        <end position="82"/>
    </location>
    <ligand>
        <name>GTP</name>
        <dbReference type="ChEBI" id="CHEBI:37565"/>
        <label>1</label>
    </ligand>
</feature>
<dbReference type="GO" id="GO:0005525">
    <property type="term" value="F:GTP binding"/>
    <property type="evidence" value="ECO:0007669"/>
    <property type="project" value="UniProtKB-KW"/>
</dbReference>
<dbReference type="InterPro" id="IPR011642">
    <property type="entry name" value="Gate_dom"/>
</dbReference>
<comment type="caution">
    <text evidence="15">The sequence shown here is derived from an EMBL/GenBank/DDBJ whole genome shotgun (WGS) entry which is preliminary data.</text>
</comment>
<comment type="similarity">
    <text evidence="13">Belongs to the TRAFAC class TrmE-Era-EngA-EngB-Septin-like GTPase superfamily. FeoB GTPase (TC 9.A.8) family.</text>
</comment>
<reference evidence="15" key="1">
    <citation type="submission" date="2020-08" db="EMBL/GenBank/DDBJ databases">
        <title>Genome public.</title>
        <authorList>
            <person name="Liu C."/>
            <person name="Sun Q."/>
        </authorList>
    </citation>
    <scope>NUCLEOTIDE SEQUENCE</scope>
    <source>
        <strain evidence="15">NSJ-40</strain>
    </source>
</reference>
<keyword evidence="4" id="KW-1003">Cell membrane</keyword>
<feature type="domain" description="FeoB-type G" evidence="14">
    <location>
        <begin position="26"/>
        <end position="188"/>
    </location>
</feature>
<feature type="transmembrane region" description="Helical" evidence="13">
    <location>
        <begin position="493"/>
        <end position="513"/>
    </location>
</feature>
<evidence type="ECO:0000256" key="6">
    <source>
        <dbReference type="ARBA" id="ARBA00022741"/>
    </source>
</evidence>
<dbReference type="PANTHER" id="PTHR43185">
    <property type="entry name" value="FERROUS IRON TRANSPORT PROTEIN B"/>
    <property type="match status" value="1"/>
</dbReference>
<dbReference type="InterPro" id="IPR050860">
    <property type="entry name" value="FeoB_GTPase"/>
</dbReference>
<feature type="transmembrane region" description="Helical" evidence="13">
    <location>
        <begin position="470"/>
        <end position="487"/>
    </location>
</feature>
<protein>
    <recommendedName>
        <fullName evidence="10 13">Ferrous iron transport protein B</fullName>
    </recommendedName>
</protein>
<comment type="function">
    <text evidence="1 13">Probable transporter of a GTP-driven Fe(2+) uptake system.</text>
</comment>
<evidence type="ECO:0000256" key="7">
    <source>
        <dbReference type="ARBA" id="ARBA00022989"/>
    </source>
</evidence>
<feature type="binding site" evidence="12">
    <location>
        <position position="48"/>
    </location>
    <ligand>
        <name>Mg(2+)</name>
        <dbReference type="ChEBI" id="CHEBI:18420"/>
        <label>2</label>
    </ligand>
</feature>
<feature type="transmembrane region" description="Helical" evidence="13">
    <location>
        <begin position="650"/>
        <end position="668"/>
    </location>
</feature>
<dbReference type="InterPro" id="IPR003373">
    <property type="entry name" value="Fe2_transport_prot-B"/>
</dbReference>
<comment type="subcellular location">
    <subcellularLocation>
        <location evidence="2 13">Cell membrane</location>
        <topology evidence="2 13">Multi-pass membrane protein</topology>
    </subcellularLocation>
</comment>
<keyword evidence="5 13" id="KW-0812">Transmembrane</keyword>
<dbReference type="RefSeq" id="WP_249318540.1">
    <property type="nucleotide sequence ID" value="NZ_JACRSN010000004.1"/>
</dbReference>
<evidence type="ECO:0000256" key="5">
    <source>
        <dbReference type="ARBA" id="ARBA00022692"/>
    </source>
</evidence>
<evidence type="ECO:0000256" key="11">
    <source>
        <dbReference type="PIRSR" id="PIRSR603373-1"/>
    </source>
</evidence>
<evidence type="ECO:0000256" key="13">
    <source>
        <dbReference type="RuleBase" id="RU362098"/>
    </source>
</evidence>
<dbReference type="Pfam" id="PF02421">
    <property type="entry name" value="FeoB_N"/>
    <property type="match status" value="1"/>
</dbReference>
<dbReference type="AlphaFoldDB" id="A0A926HMJ2"/>
<evidence type="ECO:0000256" key="10">
    <source>
        <dbReference type="NCBIfam" id="TIGR00437"/>
    </source>
</evidence>
<evidence type="ECO:0000256" key="4">
    <source>
        <dbReference type="ARBA" id="ARBA00022475"/>
    </source>
</evidence>
<dbReference type="InterPro" id="IPR027417">
    <property type="entry name" value="P-loop_NTPase"/>
</dbReference>
<keyword evidence="13" id="KW-0406">Ion transport</keyword>
<gene>
    <name evidence="15" type="primary">feoB</name>
    <name evidence="15" type="ORF">IAG03_04075</name>
</gene>
<accession>A0A926HMJ2</accession>
<dbReference type="PROSITE" id="PS51711">
    <property type="entry name" value="G_FEOB"/>
    <property type="match status" value="1"/>
</dbReference>
<feature type="transmembrane region" description="Helical" evidence="13">
    <location>
        <begin position="604"/>
        <end position="629"/>
    </location>
</feature>
<keyword evidence="3 13" id="KW-0813">Transport</keyword>
<evidence type="ECO:0000256" key="8">
    <source>
        <dbReference type="ARBA" id="ARBA00023134"/>
    </source>
</evidence>
<keyword evidence="16" id="KW-1185">Reference proteome</keyword>
<dbReference type="InterPro" id="IPR030389">
    <property type="entry name" value="G_FEOB_dom"/>
</dbReference>
<feature type="transmembrane region" description="Helical" evidence="13">
    <location>
        <begin position="317"/>
        <end position="335"/>
    </location>
</feature>
<dbReference type="GO" id="GO:0046872">
    <property type="term" value="F:metal ion binding"/>
    <property type="evidence" value="ECO:0007669"/>
    <property type="project" value="UniProtKB-KW"/>
</dbReference>
<keyword evidence="6 11" id="KW-0547">Nucleotide-binding</keyword>
<dbReference type="CDD" id="cd01879">
    <property type="entry name" value="FeoB"/>
    <property type="match status" value="1"/>
</dbReference>
<dbReference type="Gene3D" id="3.40.50.300">
    <property type="entry name" value="P-loop containing nucleotide triphosphate hydrolases"/>
    <property type="match status" value="1"/>
</dbReference>
<dbReference type="EMBL" id="JACRSN010000004">
    <property type="protein sequence ID" value="MBC8533192.1"/>
    <property type="molecule type" value="Genomic_DNA"/>
</dbReference>
<evidence type="ECO:0000256" key="1">
    <source>
        <dbReference type="ARBA" id="ARBA00003926"/>
    </source>
</evidence>
<dbReference type="NCBIfam" id="TIGR00437">
    <property type="entry name" value="feoB"/>
    <property type="match status" value="1"/>
</dbReference>
<feature type="transmembrane region" description="Helical" evidence="13">
    <location>
        <begin position="553"/>
        <end position="575"/>
    </location>
</feature>
<dbReference type="GO" id="GO:0015093">
    <property type="term" value="F:ferrous iron transmembrane transporter activity"/>
    <property type="evidence" value="ECO:0007669"/>
    <property type="project" value="UniProtKB-UniRule"/>
</dbReference>
<feature type="transmembrane region" description="Helical" evidence="13">
    <location>
        <begin position="688"/>
        <end position="711"/>
    </location>
</feature>
<evidence type="ECO:0000256" key="12">
    <source>
        <dbReference type="PIRSR" id="PIRSR603373-2"/>
    </source>
</evidence>
<dbReference type="Pfam" id="PF17910">
    <property type="entry name" value="FeoB_Cyto"/>
    <property type="match status" value="1"/>
</dbReference>
<dbReference type="SUPFAM" id="SSF52540">
    <property type="entry name" value="P-loop containing nucleoside triphosphate hydrolases"/>
    <property type="match status" value="1"/>
</dbReference>
<dbReference type="PANTHER" id="PTHR43185:SF2">
    <property type="entry name" value="FERROUS IRON TRANSPORT PROTEIN B"/>
    <property type="match status" value="1"/>
</dbReference>
<name>A0A926HMJ2_9FIRM</name>
<feature type="binding site" evidence="11">
    <location>
        <begin position="33"/>
        <end position="40"/>
    </location>
    <ligand>
        <name>GTP</name>
        <dbReference type="ChEBI" id="CHEBI:37565"/>
        <label>1</label>
    </ligand>
</feature>
<feature type="binding site" evidence="12">
    <location>
        <position position="44"/>
    </location>
    <ligand>
        <name>Mg(2+)</name>
        <dbReference type="ChEBI" id="CHEBI:18420"/>
        <label>2</label>
    </ligand>
</feature>
<keyword evidence="9 13" id="KW-0472">Membrane</keyword>
<keyword evidence="7 13" id="KW-1133">Transmembrane helix</keyword>
<feature type="transmembrane region" description="Helical" evidence="13">
    <location>
        <begin position="381"/>
        <end position="402"/>
    </location>
</feature>
<dbReference type="Pfam" id="PF07670">
    <property type="entry name" value="Gate"/>
    <property type="match status" value="2"/>
</dbReference>
<keyword evidence="12" id="KW-0460">Magnesium</keyword>
<dbReference type="Proteomes" id="UP000651482">
    <property type="component" value="Unassembled WGS sequence"/>
</dbReference>
<keyword evidence="12" id="KW-0479">Metal-binding</keyword>
<evidence type="ECO:0000313" key="15">
    <source>
        <dbReference type="EMBL" id="MBC8533192.1"/>
    </source>
</evidence>
<evidence type="ECO:0000313" key="16">
    <source>
        <dbReference type="Proteomes" id="UP000651482"/>
    </source>
</evidence>
<feature type="binding site" evidence="12">
    <location>
        <position position="45"/>
    </location>
    <ligand>
        <name>Mg(2+)</name>
        <dbReference type="ChEBI" id="CHEBI:18420"/>
        <label>2</label>
    </ligand>
</feature>
<dbReference type="GO" id="GO:0005886">
    <property type="term" value="C:plasma membrane"/>
    <property type="evidence" value="ECO:0007669"/>
    <property type="project" value="UniProtKB-SubCell"/>
</dbReference>
<keyword evidence="13" id="KW-0408">Iron</keyword>